<dbReference type="OrthoDB" id="9908797at2"/>
<dbReference type="PROSITE" id="PS51257">
    <property type="entry name" value="PROKAR_LIPOPROTEIN"/>
    <property type="match status" value="1"/>
</dbReference>
<keyword evidence="2" id="KW-1185">Reference proteome</keyword>
<evidence type="ECO:0008006" key="3">
    <source>
        <dbReference type="Google" id="ProtNLM"/>
    </source>
</evidence>
<dbReference type="AlphaFoldDB" id="A0A511QWI9"/>
<dbReference type="RefSeq" id="WP_119010321.1">
    <property type="nucleotide sequence ID" value="NZ_BJXK01000031.1"/>
</dbReference>
<name>A0A511QWI9_9VIBR</name>
<protein>
    <recommendedName>
        <fullName evidence="3">Lipoprotein</fullName>
    </recommendedName>
</protein>
<accession>A0A511QWI9</accession>
<sequence length="236" mass="25927">MKKTAIAVMTIAGVTLLSGCNTESELKNIEHKAEKEVLRNIDGISAAEVALTFRAPLISKPVSICYVRTGNELAASVSKNDVSYVKGSNPISIQHSDTCGDLGLDSSVRNVQVEFNEDNTQVDQVRRGYNHFEVQQDFTSPLALADFGQITLRSPYKDMSGYDYQVTIALESKGSEKVILKSGFVKHNADESEWTNSPHITTYKDVSDIISHGGIPSSIMSHRLINMTWSDNLLSL</sequence>
<dbReference type="EMBL" id="BJXK01000031">
    <property type="protein sequence ID" value="GEM81743.1"/>
    <property type="molecule type" value="Genomic_DNA"/>
</dbReference>
<proteinExistence type="predicted"/>
<reference evidence="1 2" key="1">
    <citation type="submission" date="2019-07" db="EMBL/GenBank/DDBJ databases">
        <title>Whole genome shotgun sequence of Vibrio superstes NBRC 103154.</title>
        <authorList>
            <person name="Hosoyama A."/>
            <person name="Uohara A."/>
            <person name="Ohji S."/>
            <person name="Ichikawa N."/>
        </authorList>
    </citation>
    <scope>NUCLEOTIDE SEQUENCE [LARGE SCALE GENOMIC DNA]</scope>
    <source>
        <strain evidence="1 2">NBRC 103154</strain>
    </source>
</reference>
<organism evidence="1 2">
    <name type="scientific">Vibrio superstes NBRC 103154</name>
    <dbReference type="NCBI Taxonomy" id="1219062"/>
    <lineage>
        <taxon>Bacteria</taxon>
        <taxon>Pseudomonadati</taxon>
        <taxon>Pseudomonadota</taxon>
        <taxon>Gammaproteobacteria</taxon>
        <taxon>Vibrionales</taxon>
        <taxon>Vibrionaceae</taxon>
        <taxon>Vibrio</taxon>
    </lineage>
</organism>
<evidence type="ECO:0000313" key="1">
    <source>
        <dbReference type="EMBL" id="GEM81743.1"/>
    </source>
</evidence>
<comment type="caution">
    <text evidence="1">The sequence shown here is derived from an EMBL/GenBank/DDBJ whole genome shotgun (WGS) entry which is preliminary data.</text>
</comment>
<dbReference type="Proteomes" id="UP000321113">
    <property type="component" value="Unassembled WGS sequence"/>
</dbReference>
<evidence type="ECO:0000313" key="2">
    <source>
        <dbReference type="Proteomes" id="UP000321113"/>
    </source>
</evidence>
<gene>
    <name evidence="1" type="ORF">VSU01S_39880</name>
</gene>